<dbReference type="EMBL" id="KQ257465">
    <property type="protein sequence ID" value="KNC97186.1"/>
    <property type="molecule type" value="Genomic_DNA"/>
</dbReference>
<dbReference type="AlphaFoldDB" id="A0A0L0H8A6"/>
<dbReference type="Gene3D" id="3.30.70.330">
    <property type="match status" value="1"/>
</dbReference>
<dbReference type="GO" id="GO:0005737">
    <property type="term" value="C:cytoplasm"/>
    <property type="evidence" value="ECO:0007669"/>
    <property type="project" value="TreeGrafter"/>
</dbReference>
<keyword evidence="4" id="KW-1185">Reference proteome</keyword>
<dbReference type="STRING" id="645134.A0A0L0H8A6"/>
<dbReference type="InterPro" id="IPR035979">
    <property type="entry name" value="RBD_domain_sf"/>
</dbReference>
<dbReference type="OrthoDB" id="17212at2759"/>
<evidence type="ECO:0000256" key="2">
    <source>
        <dbReference type="SAM" id="MobiDB-lite"/>
    </source>
</evidence>
<dbReference type="GO" id="GO:0005634">
    <property type="term" value="C:nucleus"/>
    <property type="evidence" value="ECO:0007669"/>
    <property type="project" value="TreeGrafter"/>
</dbReference>
<dbReference type="VEuPathDB" id="FungiDB:SPPG_07574"/>
<dbReference type="Pfam" id="PF04847">
    <property type="entry name" value="Calcipressin"/>
    <property type="match status" value="1"/>
</dbReference>
<dbReference type="GeneID" id="27690782"/>
<evidence type="ECO:0000313" key="3">
    <source>
        <dbReference type="EMBL" id="KNC97186.1"/>
    </source>
</evidence>
<dbReference type="GO" id="GO:0003676">
    <property type="term" value="F:nucleic acid binding"/>
    <property type="evidence" value="ECO:0007669"/>
    <property type="project" value="InterPro"/>
</dbReference>
<reference evidence="3 4" key="1">
    <citation type="submission" date="2009-08" db="EMBL/GenBank/DDBJ databases">
        <title>The Genome Sequence of Spizellomyces punctatus strain DAOM BR117.</title>
        <authorList>
            <consortium name="The Broad Institute Genome Sequencing Platform"/>
            <person name="Russ C."/>
            <person name="Cuomo C."/>
            <person name="Shea T."/>
            <person name="Young S.K."/>
            <person name="Zeng Q."/>
            <person name="Koehrsen M."/>
            <person name="Haas B."/>
            <person name="Borodovsky M."/>
            <person name="Guigo R."/>
            <person name="Alvarado L."/>
            <person name="Berlin A."/>
            <person name="Bochicchio J."/>
            <person name="Borenstein D."/>
            <person name="Chapman S."/>
            <person name="Chen Z."/>
            <person name="Engels R."/>
            <person name="Freedman E."/>
            <person name="Gellesch M."/>
            <person name="Goldberg J."/>
            <person name="Griggs A."/>
            <person name="Gujja S."/>
            <person name="Heiman D."/>
            <person name="Hepburn T."/>
            <person name="Howarth C."/>
            <person name="Jen D."/>
            <person name="Larson L."/>
            <person name="Lewis B."/>
            <person name="Mehta T."/>
            <person name="Park D."/>
            <person name="Pearson M."/>
            <person name="Roberts A."/>
            <person name="Saif S."/>
            <person name="Shenoy N."/>
            <person name="Sisk P."/>
            <person name="Stolte C."/>
            <person name="Sykes S."/>
            <person name="Thomson T."/>
            <person name="Walk T."/>
            <person name="White J."/>
            <person name="Yandava C."/>
            <person name="Burger G."/>
            <person name="Gray M.W."/>
            <person name="Holland P.W.H."/>
            <person name="King N."/>
            <person name="Lang F.B.F."/>
            <person name="Roger A.J."/>
            <person name="Ruiz-Trillo I."/>
            <person name="Lander E."/>
            <person name="Nusbaum C."/>
        </authorList>
    </citation>
    <scope>NUCLEOTIDE SEQUENCE [LARGE SCALE GENOMIC DNA]</scope>
    <source>
        <strain evidence="3 4">DAOM BR117</strain>
    </source>
</reference>
<dbReference type="OMA" id="EREGMAH"/>
<evidence type="ECO:0000256" key="1">
    <source>
        <dbReference type="ARBA" id="ARBA00008209"/>
    </source>
</evidence>
<dbReference type="GO" id="GO:0019722">
    <property type="term" value="P:calcium-mediated signaling"/>
    <property type="evidence" value="ECO:0007669"/>
    <property type="project" value="InterPro"/>
</dbReference>
<proteinExistence type="inferred from homology"/>
<dbReference type="eggNOG" id="KOG4019">
    <property type="taxonomic scope" value="Eukaryota"/>
</dbReference>
<dbReference type="Proteomes" id="UP000053201">
    <property type="component" value="Unassembled WGS sequence"/>
</dbReference>
<accession>A0A0L0H8A6</accession>
<dbReference type="SUPFAM" id="SSF54928">
    <property type="entry name" value="RNA-binding domain, RBD"/>
    <property type="match status" value="1"/>
</dbReference>
<sequence length="238" mass="26365">MPAEIRLPTLEEVEPIATNTLILTNVPPKAFQDEGAAVRTILESYGRVNHFVLLKSFSRILAVFEVTADAQRARNSLHMNPILGDDVRVYFGEHTDSQYLLNPTTGIHINYLQVPTIERNFLLSPPGSPPIDWVQHQEHSPVPGGHADALLDALRELEGDTFVLDPGDAEDTMDTPGRQVLVFDQGEEAELPVIVVDDMELRQPWWPEDEPTGVRPSQLRSCGPSLPRTAMPPPPVSS</sequence>
<organism evidence="3 4">
    <name type="scientific">Spizellomyces punctatus (strain DAOM BR117)</name>
    <dbReference type="NCBI Taxonomy" id="645134"/>
    <lineage>
        <taxon>Eukaryota</taxon>
        <taxon>Fungi</taxon>
        <taxon>Fungi incertae sedis</taxon>
        <taxon>Chytridiomycota</taxon>
        <taxon>Chytridiomycota incertae sedis</taxon>
        <taxon>Chytridiomycetes</taxon>
        <taxon>Spizellomycetales</taxon>
        <taxon>Spizellomycetaceae</taxon>
        <taxon>Spizellomyces</taxon>
    </lineage>
</organism>
<feature type="region of interest" description="Disordered" evidence="2">
    <location>
        <begin position="205"/>
        <end position="238"/>
    </location>
</feature>
<comment type="similarity">
    <text evidence="1">Belongs to the RCAN family.</text>
</comment>
<dbReference type="InParanoid" id="A0A0L0H8A6"/>
<name>A0A0L0H8A6_SPIPD</name>
<dbReference type="GO" id="GO:0008597">
    <property type="term" value="F:calcium-dependent protein serine/threonine phosphatase regulator activity"/>
    <property type="evidence" value="ECO:0007669"/>
    <property type="project" value="TreeGrafter"/>
</dbReference>
<dbReference type="PANTHER" id="PTHR10300">
    <property type="entry name" value="CALCIPRESSIN"/>
    <property type="match status" value="1"/>
</dbReference>
<evidence type="ECO:0008006" key="5">
    <source>
        <dbReference type="Google" id="ProtNLM"/>
    </source>
</evidence>
<gene>
    <name evidence="3" type="ORF">SPPG_07574</name>
</gene>
<dbReference type="RefSeq" id="XP_016605226.1">
    <property type="nucleotide sequence ID" value="XM_016755741.1"/>
</dbReference>
<dbReference type="InterPro" id="IPR006931">
    <property type="entry name" value="Calcipressin"/>
</dbReference>
<evidence type="ECO:0000313" key="4">
    <source>
        <dbReference type="Proteomes" id="UP000053201"/>
    </source>
</evidence>
<dbReference type="PANTHER" id="PTHR10300:SF14">
    <property type="entry name" value="PROTEIN SARAH"/>
    <property type="match status" value="1"/>
</dbReference>
<dbReference type="InterPro" id="IPR012677">
    <property type="entry name" value="Nucleotide-bd_a/b_plait_sf"/>
</dbReference>
<protein>
    <recommendedName>
        <fullName evidence="5">Calcipressin</fullName>
    </recommendedName>
</protein>